<dbReference type="InterPro" id="IPR032432">
    <property type="entry name" value="Radical_SAM_C"/>
</dbReference>
<proteinExistence type="predicted"/>
<evidence type="ECO:0000256" key="1">
    <source>
        <dbReference type="ARBA" id="ARBA00001966"/>
    </source>
</evidence>
<dbReference type="GO" id="GO:0003824">
    <property type="term" value="F:catalytic activity"/>
    <property type="evidence" value="ECO:0007669"/>
    <property type="project" value="InterPro"/>
</dbReference>
<dbReference type="InterPro" id="IPR039661">
    <property type="entry name" value="ELP3"/>
</dbReference>
<dbReference type="InterPro" id="IPR006638">
    <property type="entry name" value="Elp3/MiaA/NifB-like_rSAM"/>
</dbReference>
<keyword evidence="4" id="KW-0479">Metal-binding</keyword>
<comment type="caution">
    <text evidence="8">The sequence shown here is derived from an EMBL/GenBank/DDBJ whole genome shotgun (WGS) entry which is preliminary data.</text>
</comment>
<dbReference type="PANTHER" id="PTHR11135">
    <property type="entry name" value="HISTONE ACETYLTRANSFERASE-RELATED"/>
    <property type="match status" value="1"/>
</dbReference>
<reference evidence="8" key="1">
    <citation type="submission" date="2020-04" db="EMBL/GenBank/DDBJ databases">
        <authorList>
            <person name="Zhang T."/>
        </authorList>
    </citation>
    <scope>NUCLEOTIDE SEQUENCE</scope>
    <source>
        <strain evidence="8">HKST-UBA13</strain>
    </source>
</reference>
<evidence type="ECO:0000256" key="4">
    <source>
        <dbReference type="ARBA" id="ARBA00022723"/>
    </source>
</evidence>
<comment type="cofactor">
    <cofactor evidence="1">
        <name>[4Fe-4S] cluster</name>
        <dbReference type="ChEBI" id="CHEBI:49883"/>
    </cofactor>
</comment>
<feature type="non-terminal residue" evidence="8">
    <location>
        <position position="516"/>
    </location>
</feature>
<evidence type="ECO:0000259" key="7">
    <source>
        <dbReference type="SMART" id="SM00729"/>
    </source>
</evidence>
<dbReference type="SFLD" id="SFLDG01086">
    <property type="entry name" value="elongater_protein-like"/>
    <property type="match status" value="1"/>
</dbReference>
<dbReference type="Proteomes" id="UP000775877">
    <property type="component" value="Unassembled WGS sequence"/>
</dbReference>
<keyword evidence="5" id="KW-0408">Iron</keyword>
<keyword evidence="3" id="KW-0949">S-adenosyl-L-methionine</keyword>
<gene>
    <name evidence="8" type="ORF">KC678_00415</name>
</gene>
<organism evidence="8 9">
    <name type="scientific">Candidatus Dojkabacteria bacterium</name>
    <dbReference type="NCBI Taxonomy" id="2099670"/>
    <lineage>
        <taxon>Bacteria</taxon>
        <taxon>Candidatus Dojkabacteria</taxon>
    </lineage>
</organism>
<dbReference type="InterPro" id="IPR007197">
    <property type="entry name" value="rSAM"/>
</dbReference>
<evidence type="ECO:0000256" key="2">
    <source>
        <dbReference type="ARBA" id="ARBA00022485"/>
    </source>
</evidence>
<evidence type="ECO:0000256" key="6">
    <source>
        <dbReference type="ARBA" id="ARBA00023014"/>
    </source>
</evidence>
<feature type="domain" description="Elp3/MiaA/NifB-like radical SAM core" evidence="7">
    <location>
        <begin position="92"/>
        <end position="446"/>
    </location>
</feature>
<dbReference type="EMBL" id="JAGQLJ010000007">
    <property type="protein sequence ID" value="MCA9380712.1"/>
    <property type="molecule type" value="Genomic_DNA"/>
</dbReference>
<dbReference type="Pfam" id="PF16199">
    <property type="entry name" value="Radical_SAM_C"/>
    <property type="match status" value="1"/>
</dbReference>
<dbReference type="SFLD" id="SFLDS00029">
    <property type="entry name" value="Radical_SAM"/>
    <property type="match status" value="1"/>
</dbReference>
<dbReference type="PANTHER" id="PTHR11135:SF0">
    <property type="entry name" value="ELONGATOR COMPLEX PROTEIN 3"/>
    <property type="match status" value="1"/>
</dbReference>
<keyword evidence="6" id="KW-0411">Iron-sulfur</keyword>
<name>A0A955IAL2_9BACT</name>
<sequence length="516" mass="59515">MSKYAFDVEKYIKDLAEIISEILSFKELSKKDLEKILKRHPKDGREIFSKDQLVAGIDFFMSNESNFTGEDLLKVKDQIKMKPIRTISGVTTVTVLTKPFPCPGECIFCPNDVRMPKSYIATEPGAQRALANRFSPYLQTWNRLQALKNIGHPTEKIELLVLGGTWSSYSEEYQIWFISECFRAMNDFSCDVMVSLSNHEETNEDVSFDRPKMTSQGRVDHTIRSYNIDESGFKSEGEKLQIQKYLESDWNNELREKVGELPYNKLVFTKEFKEDFAQYICSDESALPRKQGWTELEKLHKINSTSKTKCVGLVLETRPDEINEEEALRLRKLGATKIQLGIQTLNDDISKANKRGEGGRETSRAFNLLRMAGFKIHAHIMPNLYKATPELDKQSYQDLFSDENYKPDEVKIYPTSVIKFTELYNLYEQGEYKPYETETLVDLIADMMEMTPEYCRLTRIIRDIPSTEIEAGNKTTNLREVVEWKLAQEGRANPNIRAREIKDNLPAMLRIALQAG</sequence>
<evidence type="ECO:0000313" key="8">
    <source>
        <dbReference type="EMBL" id="MCA9380712.1"/>
    </source>
</evidence>
<protein>
    <submittedName>
        <fullName evidence="8">Radical SAM protein</fullName>
    </submittedName>
</protein>
<dbReference type="GO" id="GO:0002926">
    <property type="term" value="P:tRNA wobble base 5-methoxycarbonylmethyl-2-thiouridinylation"/>
    <property type="evidence" value="ECO:0007669"/>
    <property type="project" value="TreeGrafter"/>
</dbReference>
<dbReference type="SUPFAM" id="SSF102114">
    <property type="entry name" value="Radical SAM enzymes"/>
    <property type="match status" value="1"/>
</dbReference>
<dbReference type="InterPro" id="IPR058240">
    <property type="entry name" value="rSAM_sf"/>
</dbReference>
<keyword evidence="2" id="KW-0004">4Fe-4S</keyword>
<evidence type="ECO:0000256" key="5">
    <source>
        <dbReference type="ARBA" id="ARBA00023004"/>
    </source>
</evidence>
<dbReference type="InterPro" id="IPR013785">
    <property type="entry name" value="Aldolase_TIM"/>
</dbReference>
<dbReference type="Gene3D" id="3.20.20.70">
    <property type="entry name" value="Aldolase class I"/>
    <property type="match status" value="1"/>
</dbReference>
<dbReference type="Pfam" id="PF04055">
    <property type="entry name" value="Radical_SAM"/>
    <property type="match status" value="1"/>
</dbReference>
<dbReference type="GO" id="GO:0051539">
    <property type="term" value="F:4 iron, 4 sulfur cluster binding"/>
    <property type="evidence" value="ECO:0007669"/>
    <property type="project" value="UniProtKB-KW"/>
</dbReference>
<evidence type="ECO:0000313" key="9">
    <source>
        <dbReference type="Proteomes" id="UP000775877"/>
    </source>
</evidence>
<reference evidence="8" key="2">
    <citation type="journal article" date="2021" name="Microbiome">
        <title>Successional dynamics and alternative stable states in a saline activated sludge microbial community over 9 years.</title>
        <authorList>
            <person name="Wang Y."/>
            <person name="Ye J."/>
            <person name="Ju F."/>
            <person name="Liu L."/>
            <person name="Boyd J.A."/>
            <person name="Deng Y."/>
            <person name="Parks D.H."/>
            <person name="Jiang X."/>
            <person name="Yin X."/>
            <person name="Woodcroft B.J."/>
            <person name="Tyson G.W."/>
            <person name="Hugenholtz P."/>
            <person name="Polz M.F."/>
            <person name="Zhang T."/>
        </authorList>
    </citation>
    <scope>NUCLEOTIDE SEQUENCE</scope>
    <source>
        <strain evidence="8">HKST-UBA13</strain>
    </source>
</reference>
<dbReference type="GO" id="GO:0005737">
    <property type="term" value="C:cytoplasm"/>
    <property type="evidence" value="ECO:0007669"/>
    <property type="project" value="TreeGrafter"/>
</dbReference>
<accession>A0A955IAL2</accession>
<dbReference type="AlphaFoldDB" id="A0A955IAL2"/>
<dbReference type="SMART" id="SM00729">
    <property type="entry name" value="Elp3"/>
    <property type="match status" value="1"/>
</dbReference>
<dbReference type="GO" id="GO:0046872">
    <property type="term" value="F:metal ion binding"/>
    <property type="evidence" value="ECO:0007669"/>
    <property type="project" value="UniProtKB-KW"/>
</dbReference>
<evidence type="ECO:0000256" key="3">
    <source>
        <dbReference type="ARBA" id="ARBA00022691"/>
    </source>
</evidence>